<evidence type="ECO:0000313" key="6">
    <source>
        <dbReference type="Proteomes" id="UP000220102"/>
    </source>
</evidence>
<sequence>MPGPIYTAHESAGPPMLGKTLPQLLYEACEAYQNPRALNQPEGDGWAPMSLDDFRERAEYTALGLLDAGLNRGDKVAFLLHSDVNFCVSDMGCLIAGLIDVPVYLSTAPNQMQYVIDHAEASALVVADEEQLSVAEEILPQLPRIHTLVLCETDGEKPSPSLPDDVSFFTLEEIQEKGKTSTSDVEGAIDDLLDKVHPQDLATLIYTSGTTGKPKGVMLSHENISYNATTSISELSGFEAGPDGEVAISFLPLTHVFARALQYAYMYKGISVYFCHPDNLVDALPKVQPTAFASVPRVLEKVYAGIQKKIMEMEGLQKTIGTWALGVARQYRMGEHASLPFTLKRKLADALVFSKWRKALGGRVKYIVVGGAALQPDLANTLAAAGIETLQGYGLTETSPVIAFTRPERNKPGTVGDPLPGVEVRIADDGEILTRGPHVMQGYYKAAEKTEKVMSEGWFHTGDIGEFDGNFLKITDRKKDLFKLSTGKYVMPQPIENELGSQPLVDKAIVIGNGRKFCAALIFPTEDQVRAQARQLGIDDSQPFEELLKERAIVDVFQELVDDANEGMDHWSTVKRFALIPDELTVDSGLLTPTLKVKRPKIRDAYADEIDALYEESPSPERETKRKAVIVA</sequence>
<feature type="domain" description="AMP-dependent synthetase/ligase" evidence="4">
    <location>
        <begin position="27"/>
        <end position="444"/>
    </location>
</feature>
<evidence type="ECO:0000313" key="5">
    <source>
        <dbReference type="EMBL" id="PEN14027.1"/>
    </source>
</evidence>
<organism evidence="5 6">
    <name type="scientific">Longibacter salinarum</name>
    <dbReference type="NCBI Taxonomy" id="1850348"/>
    <lineage>
        <taxon>Bacteria</taxon>
        <taxon>Pseudomonadati</taxon>
        <taxon>Rhodothermota</taxon>
        <taxon>Rhodothermia</taxon>
        <taxon>Rhodothermales</taxon>
        <taxon>Salisaetaceae</taxon>
        <taxon>Longibacter</taxon>
    </lineage>
</organism>
<keyword evidence="2" id="KW-0276">Fatty acid metabolism</keyword>
<accession>A0A2A8CZM3</accession>
<gene>
    <name evidence="5" type="ORF">CRI94_08250</name>
</gene>
<dbReference type="GO" id="GO:0016020">
    <property type="term" value="C:membrane"/>
    <property type="evidence" value="ECO:0007669"/>
    <property type="project" value="TreeGrafter"/>
</dbReference>
<keyword evidence="6" id="KW-1185">Reference proteome</keyword>
<evidence type="ECO:0000256" key="1">
    <source>
        <dbReference type="ARBA" id="ARBA00022598"/>
    </source>
</evidence>
<dbReference type="Proteomes" id="UP000220102">
    <property type="component" value="Unassembled WGS sequence"/>
</dbReference>
<dbReference type="InterPro" id="IPR020459">
    <property type="entry name" value="AMP-binding"/>
</dbReference>
<dbReference type="CDD" id="cd05907">
    <property type="entry name" value="VL_LC_FACS_like"/>
    <property type="match status" value="1"/>
</dbReference>
<dbReference type="GO" id="GO:0004467">
    <property type="term" value="F:long-chain fatty acid-CoA ligase activity"/>
    <property type="evidence" value="ECO:0007669"/>
    <property type="project" value="TreeGrafter"/>
</dbReference>
<dbReference type="Pfam" id="PF23562">
    <property type="entry name" value="AMP-binding_C_3"/>
    <property type="match status" value="1"/>
</dbReference>
<name>A0A2A8CZM3_9BACT</name>
<proteinExistence type="predicted"/>
<dbReference type="Gene3D" id="3.40.50.12780">
    <property type="entry name" value="N-terminal domain of ligase-like"/>
    <property type="match status" value="1"/>
</dbReference>
<protein>
    <submittedName>
        <fullName evidence="5">AMP-dependent synthetase</fullName>
    </submittedName>
</protein>
<evidence type="ECO:0000256" key="2">
    <source>
        <dbReference type="ARBA" id="ARBA00022832"/>
    </source>
</evidence>
<dbReference type="SUPFAM" id="SSF56801">
    <property type="entry name" value="Acetyl-CoA synthetase-like"/>
    <property type="match status" value="1"/>
</dbReference>
<dbReference type="PROSITE" id="PS00455">
    <property type="entry name" value="AMP_BINDING"/>
    <property type="match status" value="1"/>
</dbReference>
<dbReference type="PANTHER" id="PTHR43272">
    <property type="entry name" value="LONG-CHAIN-FATTY-ACID--COA LIGASE"/>
    <property type="match status" value="1"/>
</dbReference>
<reference evidence="5 6" key="1">
    <citation type="submission" date="2017-10" db="EMBL/GenBank/DDBJ databases">
        <title>Draft genome of Longibacter Salinarum.</title>
        <authorList>
            <person name="Goh K.M."/>
            <person name="Shamsir M.S."/>
            <person name="Lim S.W."/>
        </authorList>
    </citation>
    <scope>NUCLEOTIDE SEQUENCE [LARGE SCALE GENOMIC DNA]</scope>
    <source>
        <strain evidence="5 6">KCTC 52045</strain>
    </source>
</reference>
<dbReference type="RefSeq" id="WP_098075191.1">
    <property type="nucleotide sequence ID" value="NZ_PDEQ01000003.1"/>
</dbReference>
<keyword evidence="3" id="KW-0443">Lipid metabolism</keyword>
<dbReference type="PRINTS" id="PR00154">
    <property type="entry name" value="AMPBINDING"/>
</dbReference>
<dbReference type="InterPro" id="IPR020845">
    <property type="entry name" value="AMP-binding_CS"/>
</dbReference>
<dbReference type="InterPro" id="IPR000873">
    <property type="entry name" value="AMP-dep_synth/lig_dom"/>
</dbReference>
<keyword evidence="1" id="KW-0436">Ligase</keyword>
<dbReference type="InterPro" id="IPR042099">
    <property type="entry name" value="ANL_N_sf"/>
</dbReference>
<dbReference type="OrthoDB" id="9778383at2"/>
<dbReference type="PANTHER" id="PTHR43272:SF32">
    <property type="entry name" value="AMP-DEPENDENT SYNTHETASE_LIGASE DOMAIN-CONTAINING PROTEIN"/>
    <property type="match status" value="1"/>
</dbReference>
<dbReference type="EMBL" id="PDEQ01000003">
    <property type="protein sequence ID" value="PEN14027.1"/>
    <property type="molecule type" value="Genomic_DNA"/>
</dbReference>
<comment type="caution">
    <text evidence="5">The sequence shown here is derived from an EMBL/GenBank/DDBJ whole genome shotgun (WGS) entry which is preliminary data.</text>
</comment>
<dbReference type="AlphaFoldDB" id="A0A2A8CZM3"/>
<evidence type="ECO:0000259" key="4">
    <source>
        <dbReference type="Pfam" id="PF00501"/>
    </source>
</evidence>
<dbReference type="Pfam" id="PF00501">
    <property type="entry name" value="AMP-binding"/>
    <property type="match status" value="1"/>
</dbReference>
<evidence type="ECO:0000256" key="3">
    <source>
        <dbReference type="ARBA" id="ARBA00023098"/>
    </source>
</evidence>